<dbReference type="RefSeq" id="WP_249504067.1">
    <property type="nucleotide sequence ID" value="NZ_CP097253.1"/>
</dbReference>
<accession>A0ABY5MUX3</accession>
<name>A0ABY5MUX3_9SPHN</name>
<reference evidence="2 3" key="1">
    <citation type="submission" date="2022-05" db="EMBL/GenBank/DDBJ databases">
        <title>S8-45 Sphingomonas ultraviolaceadurans.</title>
        <authorList>
            <person name="Liu Y."/>
        </authorList>
    </citation>
    <scope>NUCLEOTIDE SEQUENCE [LARGE SCALE GENOMIC DNA]</scope>
    <source>
        <strain evidence="2 3">S8-45</strain>
    </source>
</reference>
<organism evidence="2 3">
    <name type="scientific">Sphingomonas glaciei</name>
    <dbReference type="NCBI Taxonomy" id="2938948"/>
    <lineage>
        <taxon>Bacteria</taxon>
        <taxon>Pseudomonadati</taxon>
        <taxon>Pseudomonadota</taxon>
        <taxon>Alphaproteobacteria</taxon>
        <taxon>Sphingomonadales</taxon>
        <taxon>Sphingomonadaceae</taxon>
        <taxon>Sphingomonas</taxon>
    </lineage>
</organism>
<dbReference type="PROSITE" id="PS50830">
    <property type="entry name" value="TNASE_3"/>
    <property type="match status" value="1"/>
</dbReference>
<dbReference type="Pfam" id="PF00565">
    <property type="entry name" value="SNase"/>
    <property type="match status" value="1"/>
</dbReference>
<evidence type="ECO:0000313" key="3">
    <source>
        <dbReference type="Proteomes" id="UP000831921"/>
    </source>
</evidence>
<dbReference type="SUPFAM" id="SSF50199">
    <property type="entry name" value="Staphylococcal nuclease"/>
    <property type="match status" value="1"/>
</dbReference>
<protein>
    <submittedName>
        <fullName evidence="2">Thermonuclease family protein</fullName>
    </submittedName>
</protein>
<dbReference type="Gene3D" id="2.40.50.90">
    <property type="match status" value="1"/>
</dbReference>
<dbReference type="InterPro" id="IPR016071">
    <property type="entry name" value="Staphylococal_nuclease_OB-fold"/>
</dbReference>
<evidence type="ECO:0000313" key="2">
    <source>
        <dbReference type="EMBL" id="UUR08289.1"/>
    </source>
</evidence>
<gene>
    <name evidence="2" type="ORF">M1K48_01170</name>
</gene>
<evidence type="ECO:0000259" key="1">
    <source>
        <dbReference type="PROSITE" id="PS50830"/>
    </source>
</evidence>
<dbReference type="InterPro" id="IPR035437">
    <property type="entry name" value="SNase_OB-fold_sf"/>
</dbReference>
<feature type="domain" description="TNase-like" evidence="1">
    <location>
        <begin position="55"/>
        <end position="143"/>
    </location>
</feature>
<dbReference type="Proteomes" id="UP000831921">
    <property type="component" value="Chromosome"/>
</dbReference>
<keyword evidence="3" id="KW-1185">Reference proteome</keyword>
<sequence length="153" mass="16699">MGFVALWGAAALAGTAYGAGWLDGLWQRHSATHTEGGGVRANFSMCYIGGGYNCVVDGDTVWLEGRKIRIADIDAPETHDPRCQSEKELGDRATLRLQQLLDSGTITLQSIDGDKDVYGRELRLVLVNGRSVGDTLVNEGLARWYEGGRRPWC</sequence>
<dbReference type="EMBL" id="CP097253">
    <property type="protein sequence ID" value="UUR08289.1"/>
    <property type="molecule type" value="Genomic_DNA"/>
</dbReference>
<proteinExistence type="predicted"/>